<dbReference type="PANTHER" id="PTHR23150">
    <property type="entry name" value="SULFATASE MODIFYING FACTOR 1, 2"/>
    <property type="match status" value="1"/>
</dbReference>
<dbReference type="EMBL" id="BAOS01000029">
    <property type="protein sequence ID" value="GAX62311.1"/>
    <property type="molecule type" value="Genomic_DNA"/>
</dbReference>
<organism evidence="2 3">
    <name type="scientific">Candidatus Scalindua japonica</name>
    <dbReference type="NCBI Taxonomy" id="1284222"/>
    <lineage>
        <taxon>Bacteria</taxon>
        <taxon>Pseudomonadati</taxon>
        <taxon>Planctomycetota</taxon>
        <taxon>Candidatus Brocadiia</taxon>
        <taxon>Candidatus Brocadiales</taxon>
        <taxon>Candidatus Scalinduaceae</taxon>
        <taxon>Candidatus Scalindua</taxon>
    </lineage>
</organism>
<dbReference type="AlphaFoldDB" id="A0A286U2L8"/>
<dbReference type="PANTHER" id="PTHR23150:SF19">
    <property type="entry name" value="FORMYLGLYCINE-GENERATING ENZYME"/>
    <property type="match status" value="1"/>
</dbReference>
<dbReference type="Proteomes" id="UP000218542">
    <property type="component" value="Unassembled WGS sequence"/>
</dbReference>
<evidence type="ECO:0000259" key="1">
    <source>
        <dbReference type="Pfam" id="PF03781"/>
    </source>
</evidence>
<reference evidence="3" key="1">
    <citation type="journal article" date="2017" name="Environ. Microbiol. Rep.">
        <title>Genetic Diversity of Marine Anaerobic Ammonium-Oxidizing Bacteria as Revealed by Genomic and Proteomic Analyses of 'Candidatus Scalindua japonica'.</title>
        <authorList>
            <person name="Oshiki M."/>
            <person name="Mizuto K."/>
            <person name="Kimura Z."/>
            <person name="Kindaichi T."/>
            <person name="Satoh H."/>
            <person name="Okabe S."/>
        </authorList>
    </citation>
    <scope>NUCLEOTIDE SEQUENCE [LARGE SCALE GENOMIC DNA]</scope>
    <source>
        <strain evidence="3">husup-a2</strain>
    </source>
</reference>
<sequence length="219" mass="24910">MEEKSNITQKKEIVNEKDGSVMVYIPAGIFLMGIEKNSVNVDAFYIDKYPITNNQYKKFMSETNYVEPAFWNEKKFNNPDQPVVGVNWNDAVAYANWSGKRLPQEKEWEKASRGTDGREYPWGNVKPDLSLAVFDLDISKGAPTNVGTHPSGVSPFGCYDMAGNIWEWCQEWYTEGKYRVVRGGSWINHMNILSCSYRSCSVPIGKDNNVGYRCVKDAT</sequence>
<feature type="domain" description="Sulfatase-modifying factor enzyme-like" evidence="1">
    <location>
        <begin position="22"/>
        <end position="216"/>
    </location>
</feature>
<dbReference type="InterPro" id="IPR042095">
    <property type="entry name" value="SUMF_sf"/>
</dbReference>
<dbReference type="InterPro" id="IPR005532">
    <property type="entry name" value="SUMF_dom"/>
</dbReference>
<evidence type="ECO:0000313" key="2">
    <source>
        <dbReference type="EMBL" id="GAX62311.1"/>
    </source>
</evidence>
<proteinExistence type="predicted"/>
<name>A0A286U2L8_9BACT</name>
<dbReference type="InterPro" id="IPR051043">
    <property type="entry name" value="Sulfatase_Mod_Factor_Kinase"/>
</dbReference>
<comment type="caution">
    <text evidence="2">The sequence shown here is derived from an EMBL/GenBank/DDBJ whole genome shotgun (WGS) entry which is preliminary data.</text>
</comment>
<protein>
    <recommendedName>
        <fullName evidence="1">Sulfatase-modifying factor enzyme-like domain-containing protein</fullName>
    </recommendedName>
</protein>
<dbReference type="Pfam" id="PF03781">
    <property type="entry name" value="FGE-sulfatase"/>
    <property type="match status" value="1"/>
</dbReference>
<dbReference type="InterPro" id="IPR016187">
    <property type="entry name" value="CTDL_fold"/>
</dbReference>
<accession>A0A286U2L8</accession>
<dbReference type="GO" id="GO:0120147">
    <property type="term" value="F:formylglycine-generating oxidase activity"/>
    <property type="evidence" value="ECO:0007669"/>
    <property type="project" value="TreeGrafter"/>
</dbReference>
<dbReference type="Gene3D" id="3.90.1580.10">
    <property type="entry name" value="paralog of FGE (formylglycine-generating enzyme)"/>
    <property type="match status" value="1"/>
</dbReference>
<gene>
    <name evidence="2" type="ORF">SCALIN_C29_0095</name>
</gene>
<evidence type="ECO:0000313" key="3">
    <source>
        <dbReference type="Proteomes" id="UP000218542"/>
    </source>
</evidence>
<keyword evidence="3" id="KW-1185">Reference proteome</keyword>
<dbReference type="SUPFAM" id="SSF56436">
    <property type="entry name" value="C-type lectin-like"/>
    <property type="match status" value="1"/>
</dbReference>
<dbReference type="OrthoDB" id="9812426at2"/>
<dbReference type="RefSeq" id="WP_096895694.1">
    <property type="nucleotide sequence ID" value="NZ_BAOS01000029.1"/>
</dbReference>